<protein>
    <submittedName>
        <fullName evidence="7">MFS general substrate transporter</fullName>
    </submittedName>
</protein>
<name>A0A6A6X4Q5_9PLEO</name>
<feature type="transmembrane region" description="Helical" evidence="5">
    <location>
        <begin position="389"/>
        <end position="409"/>
    </location>
</feature>
<feature type="transmembrane region" description="Helical" evidence="5">
    <location>
        <begin position="115"/>
        <end position="134"/>
    </location>
</feature>
<gene>
    <name evidence="7" type="ORF">K505DRAFT_351501</name>
</gene>
<dbReference type="OrthoDB" id="3357846at2759"/>
<evidence type="ECO:0000256" key="4">
    <source>
        <dbReference type="ARBA" id="ARBA00023136"/>
    </source>
</evidence>
<dbReference type="GO" id="GO:1990961">
    <property type="term" value="P:xenobiotic detoxification by transmembrane export across the plasma membrane"/>
    <property type="evidence" value="ECO:0007669"/>
    <property type="project" value="TreeGrafter"/>
</dbReference>
<feature type="transmembrane region" description="Helical" evidence="5">
    <location>
        <begin position="350"/>
        <end position="369"/>
    </location>
</feature>
<keyword evidence="3 5" id="KW-1133">Transmembrane helix</keyword>
<feature type="transmembrane region" description="Helical" evidence="5">
    <location>
        <begin position="238"/>
        <end position="262"/>
    </location>
</feature>
<dbReference type="GO" id="GO:0005886">
    <property type="term" value="C:plasma membrane"/>
    <property type="evidence" value="ECO:0007669"/>
    <property type="project" value="TreeGrafter"/>
</dbReference>
<evidence type="ECO:0000256" key="2">
    <source>
        <dbReference type="ARBA" id="ARBA00022692"/>
    </source>
</evidence>
<dbReference type="EMBL" id="MU002035">
    <property type="protein sequence ID" value="KAF2791144.1"/>
    <property type="molecule type" value="Genomic_DNA"/>
</dbReference>
<sequence>MSPLLKHSAVGTLVRICRKGNISFSRKQADTLPDASSGDDVPPPFEDKSRDINLVDWDGPDDPDNPLNWPLSHKVLVTSLLCLYTFAVYVGSSIYTSSQQSVVEIFGVNHAEGALGLALYVLGYGFGCLLFSPVSELYFIGRNPPYAVSGLLFVLLCIPTALVNNYPGLMVLRFLLGFMCSPCLATAGASFGDIWRPPQFPFAIALWAGVAPFGPACGPTMSSFAVQRLGWRFSAWELLIIAGPIYLLLICCLPETSGSTILHYRTKRLRELTGNMDLISEAERKQKDVKIGSLVWDALFKPWEMNIKDPALLFTTIYMGLAYGIYYSFFESLPLVYPVFYNFSPSSTGLIFLASIPACVLSFIIQCWYLKKRALPKHDSGTFGELENYLIPGLIASPALSISLFIYGWTSRPSIPWIVPTLGVAILSSGMYFISQSIFNYIPMIYPHYAASIFAANSLARSLFAVGAILVARPMFEALGIGGGASLLGGLMALCVLGMGVLFRYGKALRARSRFAVG</sequence>
<feature type="transmembrane region" description="Helical" evidence="5">
    <location>
        <begin position="204"/>
        <end position="226"/>
    </location>
</feature>
<reference evidence="7" key="1">
    <citation type="journal article" date="2020" name="Stud. Mycol.">
        <title>101 Dothideomycetes genomes: a test case for predicting lifestyles and emergence of pathogens.</title>
        <authorList>
            <person name="Haridas S."/>
            <person name="Albert R."/>
            <person name="Binder M."/>
            <person name="Bloem J."/>
            <person name="Labutti K."/>
            <person name="Salamov A."/>
            <person name="Andreopoulos B."/>
            <person name="Baker S."/>
            <person name="Barry K."/>
            <person name="Bills G."/>
            <person name="Bluhm B."/>
            <person name="Cannon C."/>
            <person name="Castanera R."/>
            <person name="Culley D."/>
            <person name="Daum C."/>
            <person name="Ezra D."/>
            <person name="Gonzalez J."/>
            <person name="Henrissat B."/>
            <person name="Kuo A."/>
            <person name="Liang C."/>
            <person name="Lipzen A."/>
            <person name="Lutzoni F."/>
            <person name="Magnuson J."/>
            <person name="Mondo S."/>
            <person name="Nolan M."/>
            <person name="Ohm R."/>
            <person name="Pangilinan J."/>
            <person name="Park H.-J."/>
            <person name="Ramirez L."/>
            <person name="Alfaro M."/>
            <person name="Sun H."/>
            <person name="Tritt A."/>
            <person name="Yoshinaga Y."/>
            <person name="Zwiers L.-H."/>
            <person name="Turgeon B."/>
            <person name="Goodwin S."/>
            <person name="Spatafora J."/>
            <person name="Crous P."/>
            <person name="Grigoriev I."/>
        </authorList>
    </citation>
    <scope>NUCLEOTIDE SEQUENCE</scope>
    <source>
        <strain evidence="7">CBS 109.77</strain>
    </source>
</reference>
<proteinExistence type="predicted"/>
<feature type="transmembrane region" description="Helical" evidence="5">
    <location>
        <begin position="446"/>
        <end position="472"/>
    </location>
</feature>
<feature type="transmembrane region" description="Helical" evidence="5">
    <location>
        <begin position="478"/>
        <end position="503"/>
    </location>
</feature>
<comment type="subcellular location">
    <subcellularLocation>
        <location evidence="1">Membrane</location>
        <topology evidence="1">Multi-pass membrane protein</topology>
    </subcellularLocation>
</comment>
<feature type="transmembrane region" description="Helical" evidence="5">
    <location>
        <begin position="146"/>
        <end position="164"/>
    </location>
</feature>
<dbReference type="InterPro" id="IPR011701">
    <property type="entry name" value="MFS"/>
</dbReference>
<feature type="transmembrane region" description="Helical" evidence="5">
    <location>
        <begin position="415"/>
        <end position="434"/>
    </location>
</feature>
<dbReference type="SUPFAM" id="SSF103473">
    <property type="entry name" value="MFS general substrate transporter"/>
    <property type="match status" value="1"/>
</dbReference>
<organism evidence="7 8">
    <name type="scientific">Melanomma pulvis-pyrius CBS 109.77</name>
    <dbReference type="NCBI Taxonomy" id="1314802"/>
    <lineage>
        <taxon>Eukaryota</taxon>
        <taxon>Fungi</taxon>
        <taxon>Dikarya</taxon>
        <taxon>Ascomycota</taxon>
        <taxon>Pezizomycotina</taxon>
        <taxon>Dothideomycetes</taxon>
        <taxon>Pleosporomycetidae</taxon>
        <taxon>Pleosporales</taxon>
        <taxon>Melanommataceae</taxon>
        <taxon>Melanomma</taxon>
    </lineage>
</organism>
<accession>A0A6A6X4Q5</accession>
<keyword evidence="2 5" id="KW-0812">Transmembrane</keyword>
<dbReference type="PANTHER" id="PTHR23502">
    <property type="entry name" value="MAJOR FACILITATOR SUPERFAMILY"/>
    <property type="match status" value="1"/>
</dbReference>
<feature type="domain" description="Major facilitator superfamily (MFS) profile" evidence="6">
    <location>
        <begin position="77"/>
        <end position="510"/>
    </location>
</feature>
<evidence type="ECO:0000259" key="6">
    <source>
        <dbReference type="PROSITE" id="PS50850"/>
    </source>
</evidence>
<dbReference type="PANTHER" id="PTHR23502:SF23">
    <property type="entry name" value="FLUCONAZOLE RESISTANCE PROTEIN 1"/>
    <property type="match status" value="1"/>
</dbReference>
<dbReference type="InterPro" id="IPR036259">
    <property type="entry name" value="MFS_trans_sf"/>
</dbReference>
<feature type="transmembrane region" description="Helical" evidence="5">
    <location>
        <begin position="170"/>
        <end position="192"/>
    </location>
</feature>
<feature type="transmembrane region" description="Helical" evidence="5">
    <location>
        <begin position="311"/>
        <end position="330"/>
    </location>
</feature>
<evidence type="ECO:0000313" key="7">
    <source>
        <dbReference type="EMBL" id="KAF2791144.1"/>
    </source>
</evidence>
<dbReference type="Pfam" id="PF07690">
    <property type="entry name" value="MFS_1"/>
    <property type="match status" value="1"/>
</dbReference>
<evidence type="ECO:0000256" key="3">
    <source>
        <dbReference type="ARBA" id="ARBA00022989"/>
    </source>
</evidence>
<dbReference type="Gene3D" id="1.20.1250.20">
    <property type="entry name" value="MFS general substrate transporter like domains"/>
    <property type="match status" value="1"/>
</dbReference>
<dbReference type="InterPro" id="IPR020846">
    <property type="entry name" value="MFS_dom"/>
</dbReference>
<dbReference type="PROSITE" id="PS50850">
    <property type="entry name" value="MFS"/>
    <property type="match status" value="1"/>
</dbReference>
<feature type="transmembrane region" description="Helical" evidence="5">
    <location>
        <begin position="75"/>
        <end position="95"/>
    </location>
</feature>
<evidence type="ECO:0000256" key="1">
    <source>
        <dbReference type="ARBA" id="ARBA00004141"/>
    </source>
</evidence>
<evidence type="ECO:0000256" key="5">
    <source>
        <dbReference type="SAM" id="Phobius"/>
    </source>
</evidence>
<dbReference type="GO" id="GO:0015244">
    <property type="term" value="F:fluconazole transmembrane transporter activity"/>
    <property type="evidence" value="ECO:0007669"/>
    <property type="project" value="TreeGrafter"/>
</dbReference>
<keyword evidence="8" id="KW-1185">Reference proteome</keyword>
<keyword evidence="4 5" id="KW-0472">Membrane</keyword>
<dbReference type="Proteomes" id="UP000799757">
    <property type="component" value="Unassembled WGS sequence"/>
</dbReference>
<dbReference type="AlphaFoldDB" id="A0A6A6X4Q5"/>
<evidence type="ECO:0000313" key="8">
    <source>
        <dbReference type="Proteomes" id="UP000799757"/>
    </source>
</evidence>